<dbReference type="Gene3D" id="2.120.10.10">
    <property type="match status" value="1"/>
</dbReference>
<dbReference type="CDD" id="cd15482">
    <property type="entry name" value="Sialidase_non-viral"/>
    <property type="match status" value="1"/>
</dbReference>
<dbReference type="Proteomes" id="UP000029964">
    <property type="component" value="Unassembled WGS sequence"/>
</dbReference>
<name>A0A086T3P1_HAPC1</name>
<dbReference type="EMBL" id="JPKY01000057">
    <property type="protein sequence ID" value="KFH43973.1"/>
    <property type="molecule type" value="Genomic_DNA"/>
</dbReference>
<organism evidence="2 3">
    <name type="scientific">Hapsidospora chrysogenum (strain ATCC 11550 / CBS 779.69 / DSM 880 / IAM 14645 / JCM 23072 / IMI 49137)</name>
    <name type="common">Acremonium chrysogenum</name>
    <dbReference type="NCBI Taxonomy" id="857340"/>
    <lineage>
        <taxon>Eukaryota</taxon>
        <taxon>Fungi</taxon>
        <taxon>Dikarya</taxon>
        <taxon>Ascomycota</taxon>
        <taxon>Pezizomycotina</taxon>
        <taxon>Sordariomycetes</taxon>
        <taxon>Hypocreomycetidae</taxon>
        <taxon>Hypocreales</taxon>
        <taxon>Bionectriaceae</taxon>
        <taxon>Hapsidospora</taxon>
    </lineage>
</organism>
<dbReference type="SUPFAM" id="SSF110296">
    <property type="entry name" value="Oligoxyloglucan reducing end-specific cellobiohydrolase"/>
    <property type="match status" value="1"/>
</dbReference>
<proteinExistence type="predicted"/>
<dbReference type="AlphaFoldDB" id="A0A086T3P1"/>
<dbReference type="OrthoDB" id="2130735at2759"/>
<keyword evidence="3" id="KW-1185">Reference proteome</keyword>
<evidence type="ECO:0000256" key="1">
    <source>
        <dbReference type="SAM" id="SignalP"/>
    </source>
</evidence>
<accession>A0A086T3P1</accession>
<dbReference type="HOGENOM" id="CLU_036301_0_1_1"/>
<feature type="signal peptide" evidence="1">
    <location>
        <begin position="1"/>
        <end position="17"/>
    </location>
</feature>
<reference evidence="3" key="1">
    <citation type="journal article" date="2014" name="Genome Announc.">
        <title>Genome sequence and annotation of Acremonium chrysogenum, producer of the beta-lactam antibiotic cephalosporin C.</title>
        <authorList>
            <person name="Terfehr D."/>
            <person name="Dahlmann T.A."/>
            <person name="Specht T."/>
            <person name="Zadra I."/>
            <person name="Kuernsteiner H."/>
            <person name="Kueck U."/>
        </authorList>
    </citation>
    <scope>NUCLEOTIDE SEQUENCE [LARGE SCALE GENOMIC DNA]</scope>
    <source>
        <strain evidence="3">ATCC 11550 / CBS 779.69 / DSM 880 / IAM 14645 / JCM 23072 / IMI 49137</strain>
    </source>
</reference>
<dbReference type="PANTHER" id="PTHR38792">
    <property type="entry name" value="BNR/ASP-BOX REPEAT DOMAIN PROTEIN (AFU_ORTHOLOGUE AFUA_7G06430)-RELATED"/>
    <property type="match status" value="1"/>
</dbReference>
<protein>
    <recommendedName>
        <fullName evidence="4">Glycoside hydrolase family 93 protein</fullName>
    </recommendedName>
</protein>
<evidence type="ECO:0008006" key="4">
    <source>
        <dbReference type="Google" id="ProtNLM"/>
    </source>
</evidence>
<evidence type="ECO:0000313" key="2">
    <source>
        <dbReference type="EMBL" id="KFH43973.1"/>
    </source>
</evidence>
<sequence>MRGNFGLLGLTLPFVASQTFTNNVIYVPEEDFTDPRVLYARALQLSDGTLLSTWENYSPEPPAVWFPIYKSVDGGLEWEEISKVQDEVNDWGLRYQPALFQLPEAVGDYEAGTILCAGNSIPTDLSRTKIDVYASRDLGYTWEFVSSVAEGGEAFPEHGLTPIWEPWFMMYKGKLVLYYSDQRDNATHSQKLVHQTTTDLKSWDDLVDDVTYPDYYARPGMPVAAQLPTGDYIYTYEYGGEQSQDRYWFPVYYRISADPLSFLDVPGQKIVASNTDTVPEGSPYVVWSPYGGDKGTIVVSCGTIGQIFTNQELGHPDHWVMWDTPQPEAYTRFLMVMQEDPDLLLIMGAGHLPPSTTNEVSLSVVRLSEIMDTSNGTRI</sequence>
<dbReference type="STRING" id="857340.A0A086T3P1"/>
<dbReference type="PANTHER" id="PTHR38792:SF3">
    <property type="entry name" value="BNR_ASP-BOX REPEAT DOMAIN PROTEIN (AFU_ORTHOLOGUE AFUA_7G06430)-RELATED"/>
    <property type="match status" value="1"/>
</dbReference>
<keyword evidence="1" id="KW-0732">Signal</keyword>
<comment type="caution">
    <text evidence="2">The sequence shown here is derived from an EMBL/GenBank/DDBJ whole genome shotgun (WGS) entry which is preliminary data.</text>
</comment>
<gene>
    <name evidence="2" type="ORF">ACRE_052600</name>
</gene>
<feature type="chain" id="PRO_5001815390" description="Glycoside hydrolase family 93 protein" evidence="1">
    <location>
        <begin position="18"/>
        <end position="379"/>
    </location>
</feature>
<evidence type="ECO:0000313" key="3">
    <source>
        <dbReference type="Proteomes" id="UP000029964"/>
    </source>
</evidence>